<evidence type="ECO:0000256" key="2">
    <source>
        <dbReference type="ARBA" id="ARBA00023002"/>
    </source>
</evidence>
<dbReference type="InterPro" id="IPR015590">
    <property type="entry name" value="Aldehyde_DH_dom"/>
</dbReference>
<proteinExistence type="inferred from homology"/>
<organism evidence="4 5">
    <name type="scientific">Evansella tamaricis</name>
    <dbReference type="NCBI Taxonomy" id="2069301"/>
    <lineage>
        <taxon>Bacteria</taxon>
        <taxon>Bacillati</taxon>
        <taxon>Bacillota</taxon>
        <taxon>Bacilli</taxon>
        <taxon>Bacillales</taxon>
        <taxon>Bacillaceae</taxon>
        <taxon>Evansella</taxon>
    </lineage>
</organism>
<comment type="similarity">
    <text evidence="1">Belongs to the aldehyde dehydrogenase family.</text>
</comment>
<dbReference type="RefSeq" id="WP_217067943.1">
    <property type="nucleotide sequence ID" value="NZ_JAHQCS010000151.1"/>
</dbReference>
<gene>
    <name evidence="4" type="ORF">KS419_18890</name>
</gene>
<accession>A0ABS6JJF8</accession>
<evidence type="ECO:0000313" key="4">
    <source>
        <dbReference type="EMBL" id="MBU9713800.1"/>
    </source>
</evidence>
<evidence type="ECO:0000313" key="5">
    <source>
        <dbReference type="Proteomes" id="UP000784880"/>
    </source>
</evidence>
<dbReference type="PANTHER" id="PTHR42991">
    <property type="entry name" value="ALDEHYDE DEHYDROGENASE"/>
    <property type="match status" value="1"/>
</dbReference>
<keyword evidence="2" id="KW-0560">Oxidoreductase</keyword>
<feature type="domain" description="Aldehyde dehydrogenase" evidence="3">
    <location>
        <begin position="16"/>
        <end position="473"/>
    </location>
</feature>
<dbReference type="InterPro" id="IPR051020">
    <property type="entry name" value="ALDH-related_metabolic_enz"/>
</dbReference>
<protein>
    <submittedName>
        <fullName evidence="4">Aldehyde dehydrogenase family protein</fullName>
    </submittedName>
</protein>
<dbReference type="Proteomes" id="UP000784880">
    <property type="component" value="Unassembled WGS sequence"/>
</dbReference>
<dbReference type="PANTHER" id="PTHR42991:SF1">
    <property type="entry name" value="ALDEHYDE DEHYDROGENASE"/>
    <property type="match status" value="1"/>
</dbReference>
<name>A0ABS6JJF8_9BACI</name>
<comment type="caution">
    <text evidence="4">The sequence shown here is derived from an EMBL/GenBank/DDBJ whole genome shotgun (WGS) entry which is preliminary data.</text>
</comment>
<dbReference type="CDD" id="cd07149">
    <property type="entry name" value="ALDH_y4uC"/>
    <property type="match status" value="1"/>
</dbReference>
<evidence type="ECO:0000256" key="1">
    <source>
        <dbReference type="ARBA" id="ARBA00009986"/>
    </source>
</evidence>
<dbReference type="EMBL" id="JAHQCS010000151">
    <property type="protein sequence ID" value="MBU9713800.1"/>
    <property type="molecule type" value="Genomic_DNA"/>
</dbReference>
<reference evidence="4 5" key="1">
    <citation type="submission" date="2021-06" db="EMBL/GenBank/DDBJ databases">
        <title>Bacillus sp. RD4P76, an endophyte from a halophyte.</title>
        <authorList>
            <person name="Sun J.-Q."/>
        </authorList>
    </citation>
    <scope>NUCLEOTIDE SEQUENCE [LARGE SCALE GENOMIC DNA]</scope>
    <source>
        <strain evidence="4 5">CGMCC 1.15917</strain>
    </source>
</reference>
<sequence>MQIKVKEEKMFIAGRWVKKKETFHVYDPQNNQLIAKVPLATKEDMESAIELAEEAFQSIESWPVHERMKVLRRAANYMEENREKFARTIALEGSKTINEARSEVKRAIQTIQLSAEEARRINGETINFDQNEGSENRIGYYYRFPIGVIGAITPFNDPLNLVAHKIGPAIAAGNAIVVKPASVTPLSALLLAEAFYNAGIPNGFLSVVTGSGKEVGETLVTHPAVRMITFTGGGAAGEKIAHKAGIKKVSMELGSNSPVIVMGDANLPDAVQSCISGAFSAVGQNCIGVQRIFVEKSVYRDFLDQFVERTTDLRVGDKMGELTDVGPLINEKEAKRVESWVSDALLCGGNLHAGGKRDGAYYYPTVLTHVPDEAKIAEEEVFGPVVLIDPVENLTEAIKRSNRVNYGLQAGIFTSDIENAFYTIKKLKVGGIMVNDSSDYRIDAMPFGGVKGSGLGREGVRSSIESMTEEKVVCFRLQEKLL</sequence>
<evidence type="ECO:0000259" key="3">
    <source>
        <dbReference type="Pfam" id="PF00171"/>
    </source>
</evidence>
<dbReference type="Pfam" id="PF00171">
    <property type="entry name" value="Aldedh"/>
    <property type="match status" value="1"/>
</dbReference>
<keyword evidence="5" id="KW-1185">Reference proteome</keyword>